<dbReference type="EMBL" id="JBHPON010000001">
    <property type="protein sequence ID" value="MFC6034299.1"/>
    <property type="molecule type" value="Genomic_DNA"/>
</dbReference>
<dbReference type="InterPro" id="IPR023393">
    <property type="entry name" value="START-like_dom_sf"/>
</dbReference>
<name>A0ABW1KRG7_9PROT</name>
<dbReference type="SUPFAM" id="SSF55961">
    <property type="entry name" value="Bet v1-like"/>
    <property type="match status" value="1"/>
</dbReference>
<protein>
    <submittedName>
        <fullName evidence="3">SRPBCC domain-containing protein</fullName>
    </submittedName>
</protein>
<sequence length="161" mass="18039">MPFIPNELRMSRIYNAPRPLVWKVWTEPKHLQQWWGPFGPKRTICEMDFRVGGEFKVLMKTPDGAVVPAAGEYLEIVEPERIVYEGDARAPTACGCGLPPKARVTVLFDALQTSKTQLTIETRFPDENALDAANAAGFSTSWNKTLDEIGPYLEKLAREAS</sequence>
<comment type="caution">
    <text evidence="3">The sequence shown here is derived from an EMBL/GenBank/DDBJ whole genome shotgun (WGS) entry which is preliminary data.</text>
</comment>
<reference evidence="3 4" key="1">
    <citation type="submission" date="2024-09" db="EMBL/GenBank/DDBJ databases">
        <authorList>
            <person name="Zhang Z.-H."/>
        </authorList>
    </citation>
    <scope>NUCLEOTIDE SEQUENCE [LARGE SCALE GENOMIC DNA]</scope>
    <source>
        <strain evidence="3 4">HHTR114</strain>
    </source>
</reference>
<dbReference type="RefSeq" id="WP_379880385.1">
    <property type="nucleotide sequence ID" value="NZ_JBHPON010000001.1"/>
</dbReference>
<evidence type="ECO:0000259" key="2">
    <source>
        <dbReference type="Pfam" id="PF08327"/>
    </source>
</evidence>
<dbReference type="Pfam" id="PF08327">
    <property type="entry name" value="AHSA1"/>
    <property type="match status" value="1"/>
</dbReference>
<evidence type="ECO:0000313" key="3">
    <source>
        <dbReference type="EMBL" id="MFC6034299.1"/>
    </source>
</evidence>
<keyword evidence="4" id="KW-1185">Reference proteome</keyword>
<accession>A0ABW1KRG7</accession>
<evidence type="ECO:0000313" key="4">
    <source>
        <dbReference type="Proteomes" id="UP001596116"/>
    </source>
</evidence>
<organism evidence="3 4">
    <name type="scientific">Hyphococcus aureus</name>
    <dbReference type="NCBI Taxonomy" id="2666033"/>
    <lineage>
        <taxon>Bacteria</taxon>
        <taxon>Pseudomonadati</taxon>
        <taxon>Pseudomonadota</taxon>
        <taxon>Alphaproteobacteria</taxon>
        <taxon>Parvularculales</taxon>
        <taxon>Parvularculaceae</taxon>
        <taxon>Hyphococcus</taxon>
    </lineage>
</organism>
<dbReference type="Gene3D" id="3.30.530.20">
    <property type="match status" value="1"/>
</dbReference>
<proteinExistence type="inferred from homology"/>
<dbReference type="InterPro" id="IPR013538">
    <property type="entry name" value="ASHA1/2-like_C"/>
</dbReference>
<gene>
    <name evidence="3" type="ORF">ACFMB1_02020</name>
</gene>
<comment type="similarity">
    <text evidence="1">Belongs to the AHA1 family.</text>
</comment>
<evidence type="ECO:0000256" key="1">
    <source>
        <dbReference type="ARBA" id="ARBA00006817"/>
    </source>
</evidence>
<dbReference type="Proteomes" id="UP001596116">
    <property type="component" value="Unassembled WGS sequence"/>
</dbReference>
<feature type="domain" description="Activator of Hsp90 ATPase homologue 1/2-like C-terminal" evidence="2">
    <location>
        <begin position="15"/>
        <end position="154"/>
    </location>
</feature>